<protein>
    <recommendedName>
        <fullName evidence="1">Integrase catalytic domain-containing protein</fullName>
    </recommendedName>
</protein>
<proteinExistence type="predicted"/>
<dbReference type="SUPFAM" id="SSF53098">
    <property type="entry name" value="Ribonuclease H-like"/>
    <property type="match status" value="1"/>
</dbReference>
<dbReference type="PROSITE" id="PS50994">
    <property type="entry name" value="INTEGRASE"/>
    <property type="match status" value="1"/>
</dbReference>
<sequence length="186" mass="20577">MDPPFNSNGFSAYCQDLGIKLIKIAPCNPRSNGLAEREVQTFKKSLIKIALSNIGIYINVNQCLFLLRSTPSSVTGMSPMSLMLNYQTIYLVYMSNPVCIRGNDEESCKKPLNRVLPYLVGDEDGNVHREVTNLNFHLDIAQTLADPVQCGQLNSLLPLVISCCSTNSDCTKLCEAAISIWAKVFH</sequence>
<dbReference type="InterPro" id="IPR050951">
    <property type="entry name" value="Retrovirus_Pol_polyprotein"/>
</dbReference>
<evidence type="ECO:0000259" key="1">
    <source>
        <dbReference type="PROSITE" id="PS50994"/>
    </source>
</evidence>
<comment type="caution">
    <text evidence="2">The sequence shown here is derived from an EMBL/GenBank/DDBJ whole genome shotgun (WGS) entry which is preliminary data.</text>
</comment>
<dbReference type="InterPro" id="IPR012337">
    <property type="entry name" value="RNaseH-like_sf"/>
</dbReference>
<dbReference type="PANTHER" id="PTHR37984">
    <property type="entry name" value="PROTEIN CBG26694"/>
    <property type="match status" value="1"/>
</dbReference>
<evidence type="ECO:0000313" key="2">
    <source>
        <dbReference type="EMBL" id="KAJ8879812.1"/>
    </source>
</evidence>
<name>A0ABQ9H692_9NEOP</name>
<dbReference type="EMBL" id="JARBHB010000007">
    <property type="protein sequence ID" value="KAJ8879812.1"/>
    <property type="molecule type" value="Genomic_DNA"/>
</dbReference>
<dbReference type="PANTHER" id="PTHR37984:SF5">
    <property type="entry name" value="PROTEIN NYNRIN-LIKE"/>
    <property type="match status" value="1"/>
</dbReference>
<dbReference type="Gene3D" id="3.30.420.10">
    <property type="entry name" value="Ribonuclease H-like superfamily/Ribonuclease H"/>
    <property type="match status" value="1"/>
</dbReference>
<accession>A0ABQ9H692</accession>
<dbReference type="Proteomes" id="UP001159363">
    <property type="component" value="Chromosome 6"/>
</dbReference>
<keyword evidence="3" id="KW-1185">Reference proteome</keyword>
<gene>
    <name evidence="2" type="ORF">PR048_020420</name>
</gene>
<organism evidence="2 3">
    <name type="scientific">Dryococelus australis</name>
    <dbReference type="NCBI Taxonomy" id="614101"/>
    <lineage>
        <taxon>Eukaryota</taxon>
        <taxon>Metazoa</taxon>
        <taxon>Ecdysozoa</taxon>
        <taxon>Arthropoda</taxon>
        <taxon>Hexapoda</taxon>
        <taxon>Insecta</taxon>
        <taxon>Pterygota</taxon>
        <taxon>Neoptera</taxon>
        <taxon>Polyneoptera</taxon>
        <taxon>Phasmatodea</taxon>
        <taxon>Verophasmatodea</taxon>
        <taxon>Anareolatae</taxon>
        <taxon>Phasmatidae</taxon>
        <taxon>Eurycanthinae</taxon>
        <taxon>Dryococelus</taxon>
    </lineage>
</organism>
<feature type="domain" description="Integrase catalytic" evidence="1">
    <location>
        <begin position="1"/>
        <end position="87"/>
    </location>
</feature>
<reference evidence="2 3" key="1">
    <citation type="submission" date="2023-02" db="EMBL/GenBank/DDBJ databases">
        <title>LHISI_Scaffold_Assembly.</title>
        <authorList>
            <person name="Stuart O.P."/>
            <person name="Cleave R."/>
            <person name="Magrath M.J.L."/>
            <person name="Mikheyev A.S."/>
        </authorList>
    </citation>
    <scope>NUCLEOTIDE SEQUENCE [LARGE SCALE GENOMIC DNA]</scope>
    <source>
        <strain evidence="2">Daus_M_001</strain>
        <tissue evidence="2">Leg muscle</tissue>
    </source>
</reference>
<dbReference type="InterPro" id="IPR001584">
    <property type="entry name" value="Integrase_cat-core"/>
</dbReference>
<evidence type="ECO:0000313" key="3">
    <source>
        <dbReference type="Proteomes" id="UP001159363"/>
    </source>
</evidence>
<dbReference type="InterPro" id="IPR036397">
    <property type="entry name" value="RNaseH_sf"/>
</dbReference>